<protein>
    <submittedName>
        <fullName evidence="10">Reverse transcriptase</fullName>
    </submittedName>
</protein>
<keyword evidence="4" id="KW-0540">Nuclease</keyword>
<evidence type="ECO:0000256" key="8">
    <source>
        <dbReference type="ARBA" id="ARBA00022918"/>
    </source>
</evidence>
<accession>A0A225X0N1</accession>
<evidence type="ECO:0000256" key="6">
    <source>
        <dbReference type="ARBA" id="ARBA00022759"/>
    </source>
</evidence>
<reference evidence="11" key="1">
    <citation type="submission" date="2017-03" db="EMBL/GenBank/DDBJ databases">
        <title>Phytopthora megakarya and P. palmivora, two closely related causual agents of cacao black pod achieved similar genome size and gene model numbers by different mechanisms.</title>
        <authorList>
            <person name="Ali S."/>
            <person name="Shao J."/>
            <person name="Larry D.J."/>
            <person name="Kronmiller B."/>
            <person name="Shen D."/>
            <person name="Strem M.D."/>
            <person name="Melnick R.L."/>
            <person name="Guiltinan M.J."/>
            <person name="Tyler B.M."/>
            <person name="Meinhardt L.W."/>
            <person name="Bailey B.A."/>
        </authorList>
    </citation>
    <scope>NUCLEOTIDE SEQUENCE [LARGE SCALE GENOMIC DNA]</scope>
    <source>
        <strain evidence="11">zdho120</strain>
    </source>
</reference>
<dbReference type="Proteomes" id="UP000198211">
    <property type="component" value="Unassembled WGS sequence"/>
</dbReference>
<gene>
    <name evidence="10" type="ORF">PHMEG_0001417</name>
</gene>
<sequence length="294" mass="32963">MSKWDYLGHGMSEDGLGAKSNNLDALATLKFPRTLNYYHRFIPDFAIYATALYSLTARDFEERILNPEPRDLKKLTPERAIHALQSKSATTPLLKHLDVDKQQCRTLKPNELNYSIAEKEIVTLLRMLNECHNMLVGRTIRVLTRHTTLWSSRTTFSTDCNPLAVEIIDSLIRKKGVRVLSALTASITLRGGYRAAKLPGKDGPNPVSEDRTVLWTTSLRQMRGRSIQRHRVETADIERPASGYAEGFAVNEAEHRGMLLGISLLDGFNISRLVISGASNLVVQIPLRLLNSAL</sequence>
<dbReference type="InterPro" id="IPR043128">
    <property type="entry name" value="Rev_trsase/Diguanyl_cyclase"/>
</dbReference>
<dbReference type="GO" id="GO:0003964">
    <property type="term" value="F:RNA-directed DNA polymerase activity"/>
    <property type="evidence" value="ECO:0007669"/>
    <property type="project" value="UniProtKB-KW"/>
</dbReference>
<keyword evidence="5" id="KW-0064">Aspartyl protease</keyword>
<evidence type="ECO:0000313" key="11">
    <source>
        <dbReference type="Proteomes" id="UP000198211"/>
    </source>
</evidence>
<keyword evidence="2" id="KW-0808">Transferase</keyword>
<evidence type="ECO:0000256" key="7">
    <source>
        <dbReference type="ARBA" id="ARBA00022801"/>
    </source>
</evidence>
<evidence type="ECO:0000256" key="1">
    <source>
        <dbReference type="ARBA" id="ARBA00022670"/>
    </source>
</evidence>
<feature type="domain" description="Reverse transcriptase RNase H-like" evidence="9">
    <location>
        <begin position="104"/>
        <end position="152"/>
    </location>
</feature>
<dbReference type="GO" id="GO:0004190">
    <property type="term" value="F:aspartic-type endopeptidase activity"/>
    <property type="evidence" value="ECO:0007669"/>
    <property type="project" value="UniProtKB-KW"/>
</dbReference>
<evidence type="ECO:0000256" key="2">
    <source>
        <dbReference type="ARBA" id="ARBA00022679"/>
    </source>
</evidence>
<dbReference type="InterPro" id="IPR051320">
    <property type="entry name" value="Viral_Replic_Matur_Polypro"/>
</dbReference>
<dbReference type="GO" id="GO:0006508">
    <property type="term" value="P:proteolysis"/>
    <property type="evidence" value="ECO:0007669"/>
    <property type="project" value="UniProtKB-KW"/>
</dbReference>
<dbReference type="InterPro" id="IPR041373">
    <property type="entry name" value="RT_RNaseH"/>
</dbReference>
<dbReference type="GO" id="GO:0004519">
    <property type="term" value="F:endonuclease activity"/>
    <property type="evidence" value="ECO:0007669"/>
    <property type="project" value="UniProtKB-KW"/>
</dbReference>
<dbReference type="InterPro" id="IPR043502">
    <property type="entry name" value="DNA/RNA_pol_sf"/>
</dbReference>
<evidence type="ECO:0000256" key="4">
    <source>
        <dbReference type="ARBA" id="ARBA00022722"/>
    </source>
</evidence>
<keyword evidence="7" id="KW-0378">Hydrolase</keyword>
<evidence type="ECO:0000313" key="10">
    <source>
        <dbReference type="EMBL" id="OWZ23685.1"/>
    </source>
</evidence>
<keyword evidence="1" id="KW-0645">Protease</keyword>
<dbReference type="PANTHER" id="PTHR33064">
    <property type="entry name" value="POL PROTEIN"/>
    <property type="match status" value="1"/>
</dbReference>
<keyword evidence="3" id="KW-0548">Nucleotidyltransferase</keyword>
<keyword evidence="11" id="KW-1185">Reference proteome</keyword>
<evidence type="ECO:0000256" key="5">
    <source>
        <dbReference type="ARBA" id="ARBA00022750"/>
    </source>
</evidence>
<dbReference type="EMBL" id="NBNE01000050">
    <property type="protein sequence ID" value="OWZ23685.1"/>
    <property type="molecule type" value="Genomic_DNA"/>
</dbReference>
<keyword evidence="6" id="KW-0255">Endonuclease</keyword>
<proteinExistence type="predicted"/>
<comment type="caution">
    <text evidence="10">The sequence shown here is derived from an EMBL/GenBank/DDBJ whole genome shotgun (WGS) entry which is preliminary data.</text>
</comment>
<name>A0A225X0N1_9STRA</name>
<dbReference type="SUPFAM" id="SSF56672">
    <property type="entry name" value="DNA/RNA polymerases"/>
    <property type="match status" value="1"/>
</dbReference>
<dbReference type="Pfam" id="PF17917">
    <property type="entry name" value="RT_RNaseH"/>
    <property type="match status" value="1"/>
</dbReference>
<dbReference type="AlphaFoldDB" id="A0A225X0N1"/>
<keyword evidence="8 10" id="KW-0695">RNA-directed DNA polymerase</keyword>
<dbReference type="Gene3D" id="3.30.70.270">
    <property type="match status" value="1"/>
</dbReference>
<evidence type="ECO:0000259" key="9">
    <source>
        <dbReference type="Pfam" id="PF17917"/>
    </source>
</evidence>
<organism evidence="10 11">
    <name type="scientific">Phytophthora megakarya</name>
    <dbReference type="NCBI Taxonomy" id="4795"/>
    <lineage>
        <taxon>Eukaryota</taxon>
        <taxon>Sar</taxon>
        <taxon>Stramenopiles</taxon>
        <taxon>Oomycota</taxon>
        <taxon>Peronosporomycetes</taxon>
        <taxon>Peronosporales</taxon>
        <taxon>Peronosporaceae</taxon>
        <taxon>Phytophthora</taxon>
    </lineage>
</organism>
<evidence type="ECO:0000256" key="3">
    <source>
        <dbReference type="ARBA" id="ARBA00022695"/>
    </source>
</evidence>
<dbReference type="PANTHER" id="PTHR33064:SF37">
    <property type="entry name" value="RIBONUCLEASE H"/>
    <property type="match status" value="1"/>
</dbReference>